<proteinExistence type="predicted"/>
<evidence type="ECO:0000313" key="2">
    <source>
        <dbReference type="EMBL" id="GBP88443.1"/>
    </source>
</evidence>
<feature type="transmembrane region" description="Helical" evidence="1">
    <location>
        <begin position="64"/>
        <end position="89"/>
    </location>
</feature>
<organism evidence="2 3">
    <name type="scientific">Eumeta variegata</name>
    <name type="common">Bagworm moth</name>
    <name type="synonym">Eumeta japonica</name>
    <dbReference type="NCBI Taxonomy" id="151549"/>
    <lineage>
        <taxon>Eukaryota</taxon>
        <taxon>Metazoa</taxon>
        <taxon>Ecdysozoa</taxon>
        <taxon>Arthropoda</taxon>
        <taxon>Hexapoda</taxon>
        <taxon>Insecta</taxon>
        <taxon>Pterygota</taxon>
        <taxon>Neoptera</taxon>
        <taxon>Endopterygota</taxon>
        <taxon>Lepidoptera</taxon>
        <taxon>Glossata</taxon>
        <taxon>Ditrysia</taxon>
        <taxon>Tineoidea</taxon>
        <taxon>Psychidae</taxon>
        <taxon>Oiketicinae</taxon>
        <taxon>Eumeta</taxon>
    </lineage>
</organism>
<gene>
    <name evidence="2" type="ORF">EVAR_99537_1</name>
</gene>
<keyword evidence="1" id="KW-0812">Transmembrane</keyword>
<reference evidence="2 3" key="1">
    <citation type="journal article" date="2019" name="Commun. Biol.">
        <title>The bagworm genome reveals a unique fibroin gene that provides high tensile strength.</title>
        <authorList>
            <person name="Kono N."/>
            <person name="Nakamura H."/>
            <person name="Ohtoshi R."/>
            <person name="Tomita M."/>
            <person name="Numata K."/>
            <person name="Arakawa K."/>
        </authorList>
    </citation>
    <scope>NUCLEOTIDE SEQUENCE [LARGE SCALE GENOMIC DNA]</scope>
</reference>
<keyword evidence="1" id="KW-1133">Transmembrane helix</keyword>
<evidence type="ECO:0000313" key="3">
    <source>
        <dbReference type="Proteomes" id="UP000299102"/>
    </source>
</evidence>
<sequence>MRRVGYDSSLYVQPGLPLEKRAPEAAAAGTRPRSLCFDASEAVATEDWCLSHDNFFVEFPPVRLFHGVLNACAVMICIYMWFCGLGVFVL</sequence>
<protein>
    <submittedName>
        <fullName evidence="2">Uncharacterized protein</fullName>
    </submittedName>
</protein>
<dbReference type="Proteomes" id="UP000299102">
    <property type="component" value="Unassembled WGS sequence"/>
</dbReference>
<accession>A0A4C1ZMJ6</accession>
<name>A0A4C1ZMJ6_EUMVA</name>
<dbReference type="EMBL" id="BGZK01001934">
    <property type="protein sequence ID" value="GBP88443.1"/>
    <property type="molecule type" value="Genomic_DNA"/>
</dbReference>
<dbReference type="AlphaFoldDB" id="A0A4C1ZMJ6"/>
<keyword evidence="3" id="KW-1185">Reference proteome</keyword>
<evidence type="ECO:0000256" key="1">
    <source>
        <dbReference type="SAM" id="Phobius"/>
    </source>
</evidence>
<keyword evidence="1" id="KW-0472">Membrane</keyword>
<comment type="caution">
    <text evidence="2">The sequence shown here is derived from an EMBL/GenBank/DDBJ whole genome shotgun (WGS) entry which is preliminary data.</text>
</comment>